<protein>
    <submittedName>
        <fullName evidence="3">Capsular polysaccharide biosynthesis protein</fullName>
    </submittedName>
</protein>
<dbReference type="EMBL" id="LT546645">
    <property type="protein sequence ID" value="SAI70771.1"/>
    <property type="molecule type" value="Genomic_DNA"/>
</dbReference>
<dbReference type="AlphaFoldDB" id="A0A157SKI3"/>
<dbReference type="PANTHER" id="PTHR30383">
    <property type="entry name" value="THIOESTERASE 1/PROTEASE 1/LYSOPHOSPHOLIPASE L1"/>
    <property type="match status" value="1"/>
</dbReference>
<evidence type="ECO:0000313" key="3">
    <source>
        <dbReference type="EMBL" id="SAI70771.1"/>
    </source>
</evidence>
<dbReference type="InterPro" id="IPR051532">
    <property type="entry name" value="Ester_Hydrolysis_Enzymes"/>
</dbReference>
<sequence>MAMRPPLRLTRRRALLCALALAPACLTLPALAAQPYAVVMGDSIAEGEIERKGRLNVQGRFVPDYPSQPGQLSHELAAYSGVFHFNHGIGGQTSSQVRARWPRDVLARQFDPGDGRGPRTLPEGTRPDLVYLHAGINDIAMAQLPLQVMQDNFRYFAQSAADHGIVLVIDNVGAYLGMTDAMAAQARAFNDWLRNELAPAYPNVRIVDYLDWSSGGTQDFLKLAPGRFADGVHPSAQGYADFARYVHDTLELPAGSPVRY</sequence>
<evidence type="ECO:0000259" key="2">
    <source>
        <dbReference type="Pfam" id="PF13472"/>
    </source>
</evidence>
<dbReference type="PANTHER" id="PTHR30383:SF5">
    <property type="entry name" value="SGNH HYDROLASE-TYPE ESTERASE DOMAIN-CONTAINING PROTEIN"/>
    <property type="match status" value="1"/>
</dbReference>
<dbReference type="Pfam" id="PF13472">
    <property type="entry name" value="Lipase_GDSL_2"/>
    <property type="match status" value="1"/>
</dbReference>
<accession>A0A157SKI3</accession>
<dbReference type="InterPro" id="IPR013830">
    <property type="entry name" value="SGNH_hydro"/>
</dbReference>
<keyword evidence="4" id="KW-1185">Reference proteome</keyword>
<gene>
    <name evidence="3" type="ORF">SAMEA3906487_02446</name>
</gene>
<evidence type="ECO:0000256" key="1">
    <source>
        <dbReference type="SAM" id="SignalP"/>
    </source>
</evidence>
<organism evidence="3 4">
    <name type="scientific">Bordetella trematum</name>
    <dbReference type="NCBI Taxonomy" id="123899"/>
    <lineage>
        <taxon>Bacteria</taxon>
        <taxon>Pseudomonadati</taxon>
        <taxon>Pseudomonadota</taxon>
        <taxon>Betaproteobacteria</taxon>
        <taxon>Burkholderiales</taxon>
        <taxon>Alcaligenaceae</taxon>
        <taxon>Bordetella</taxon>
    </lineage>
</organism>
<feature type="domain" description="SGNH hydrolase-type esterase" evidence="2">
    <location>
        <begin position="39"/>
        <end position="240"/>
    </location>
</feature>
<feature type="chain" id="PRO_5009816830" evidence="1">
    <location>
        <begin position="33"/>
        <end position="260"/>
    </location>
</feature>
<dbReference type="STRING" id="123899.SAMEA3906487_02446"/>
<evidence type="ECO:0000313" key="4">
    <source>
        <dbReference type="Proteomes" id="UP000076825"/>
    </source>
</evidence>
<dbReference type="Gene3D" id="3.40.50.1110">
    <property type="entry name" value="SGNH hydrolase"/>
    <property type="match status" value="1"/>
</dbReference>
<proteinExistence type="predicted"/>
<dbReference type="InterPro" id="IPR036514">
    <property type="entry name" value="SGNH_hydro_sf"/>
</dbReference>
<dbReference type="Proteomes" id="UP000076825">
    <property type="component" value="Chromosome 1"/>
</dbReference>
<dbReference type="PATRIC" id="fig|123899.6.peg.2433"/>
<name>A0A157SKI3_9BORD</name>
<dbReference type="KEGG" id="btrm:SAMEA390648702446"/>
<dbReference type="GO" id="GO:0004622">
    <property type="term" value="F:phosphatidylcholine lysophospholipase activity"/>
    <property type="evidence" value="ECO:0007669"/>
    <property type="project" value="TreeGrafter"/>
</dbReference>
<feature type="signal peptide" evidence="1">
    <location>
        <begin position="1"/>
        <end position="32"/>
    </location>
</feature>
<dbReference type="eggNOG" id="COG2755">
    <property type="taxonomic scope" value="Bacteria"/>
</dbReference>
<keyword evidence="1" id="KW-0732">Signal</keyword>
<reference evidence="3 4" key="1">
    <citation type="submission" date="2016-04" db="EMBL/GenBank/DDBJ databases">
        <authorList>
            <consortium name="Pathogen Informatics"/>
        </authorList>
    </citation>
    <scope>NUCLEOTIDE SEQUENCE [LARGE SCALE GENOMIC DNA]</scope>
    <source>
        <strain evidence="3 4">H044680328</strain>
    </source>
</reference>
<dbReference type="SUPFAM" id="SSF52266">
    <property type="entry name" value="SGNH hydrolase"/>
    <property type="match status" value="1"/>
</dbReference>